<dbReference type="SUPFAM" id="SSF52540">
    <property type="entry name" value="P-loop containing nucleoside triphosphate hydrolases"/>
    <property type="match status" value="1"/>
</dbReference>
<name>A0ABV3W4R9_9BACI</name>
<dbReference type="PANTHER" id="PTHR32114:SF2">
    <property type="entry name" value="ABC TRANSPORTER ABCH.3"/>
    <property type="match status" value="1"/>
</dbReference>
<evidence type="ECO:0000256" key="1">
    <source>
        <dbReference type="ARBA" id="ARBA00006930"/>
    </source>
</evidence>
<evidence type="ECO:0000256" key="3">
    <source>
        <dbReference type="ARBA" id="ARBA00013368"/>
    </source>
</evidence>
<comment type="similarity">
    <text evidence="1">Belongs to the SMC family. SbcC subfamily.</text>
</comment>
<reference evidence="5 6" key="1">
    <citation type="submission" date="2024-07" db="EMBL/GenBank/DDBJ databases">
        <title>Characterization of a bacterium isolated from hydrolysated instant sea cucumber by whole-genome sequencing and metabolomics.</title>
        <authorList>
            <person name="Luo X."/>
            <person name="Zhang Z."/>
            <person name="Zheng Z."/>
            <person name="Zhang W."/>
            <person name="Ming T."/>
            <person name="Jiao L."/>
            <person name="Su X."/>
            <person name="Kong F."/>
            <person name="Xu J."/>
        </authorList>
    </citation>
    <scope>NUCLEOTIDE SEQUENCE [LARGE SCALE GENOMIC DNA]</scope>
    <source>
        <strain evidence="5 6">XL-2024</strain>
    </source>
</reference>
<protein>
    <recommendedName>
        <fullName evidence="3">Nuclease SbcCD subunit C</fullName>
    </recommendedName>
</protein>
<dbReference type="RefSeq" id="WP_368638604.1">
    <property type="nucleotide sequence ID" value="NZ_JBFRHK010000025.1"/>
</dbReference>
<accession>A0ABV3W4R9</accession>
<dbReference type="EMBL" id="JBFRHK010000025">
    <property type="protein sequence ID" value="MEX3748196.1"/>
    <property type="molecule type" value="Genomic_DNA"/>
</dbReference>
<keyword evidence="6" id="KW-1185">Reference proteome</keyword>
<evidence type="ECO:0000256" key="2">
    <source>
        <dbReference type="ARBA" id="ARBA00011322"/>
    </source>
</evidence>
<comment type="subunit">
    <text evidence="2">Heterodimer of SbcC and SbcD.</text>
</comment>
<evidence type="ECO:0000259" key="4">
    <source>
        <dbReference type="Pfam" id="PF02463"/>
    </source>
</evidence>
<dbReference type="PANTHER" id="PTHR32114">
    <property type="entry name" value="ABC TRANSPORTER ABCH.3"/>
    <property type="match status" value="1"/>
</dbReference>
<sequence length="867" mass="100645">MNSNFFIKSVEIKNFRGYSNQKFEFFKDKQDYRGLILLGGPNGYGKTSLMDAIEWCFTGTVHRLKEDYGTRRDSNNKLLKSLIRNIPSDMEVWVKITVIFNNEQLELERLFDQTDESKAFDPQNSIFKINGHSIEQQNTIDSLIGKPIANDFYERFTCSYEKNITIYEKNRTDIYAMFSSFLGGTKDIQVAIGNLDGVGANKGLINKLDDNIKSDYQPSYNSLVFSYEQLKTKLGELLKEKETRIDIAEMINDYPKDRVFDDEIIPSMSLQEAGEDIDKKLVQFKDQNNRLKNLRFLKEYSSVYYESKSYKEALEKEKNYNSFMKRVYQPYKLKEEEIQSIQGKDLEAIKSEKEILESIKINIMKFQAPTKEGVLKLKEFSQGIIDKDDAHLASFAKTESLFLSHESLSNQLEGFKTPDTALTALRILIDHTEGFEKHRENEHNVCPLCGSEENFPNKELELAMVARNVLGVVDEKRADLQKKFDDCDADLKEKYKQFYDYIFGEIKNTLLELTKVINNFTNLHSYVLSCASFSIDFNELDQSFLEKKQQEFKNQLKEELVLATLETSILEQLVTEQGVLLAINSHYNQGQQVNIQEFKAFNADDKISGLTQFLNYYHEILENTTNSIDINDIKLDILVDKITNLNKIIQLVEGDKEIQNISSEMKEQKELLNESEKLYTRRLKELDEFKRISRELKQLRVQWDKEKVDEIKEPLQKIYRRINRHTNIKDINLLIEGRTNKIAGLWANTNEDEEIFATNILSAGQLSVVALAIFISVALGQKESPFKCYFMDDPIQTMDDLNILSFIDLLRAELAPNHQSGNQFVDQLFFTTCDEKLERLISHKMKSFGVNFSHVHFTGYGNYEMKD</sequence>
<dbReference type="Pfam" id="PF02463">
    <property type="entry name" value="SMC_N"/>
    <property type="match status" value="1"/>
</dbReference>
<organism evidence="5 6">
    <name type="scientific">Lysinibacillus xylanilyticus</name>
    <dbReference type="NCBI Taxonomy" id="582475"/>
    <lineage>
        <taxon>Bacteria</taxon>
        <taxon>Bacillati</taxon>
        <taxon>Bacillota</taxon>
        <taxon>Bacilli</taxon>
        <taxon>Bacillales</taxon>
        <taxon>Bacillaceae</taxon>
        <taxon>Lysinibacillus</taxon>
    </lineage>
</organism>
<proteinExistence type="inferred from homology"/>
<comment type="caution">
    <text evidence="5">The sequence shown here is derived from an EMBL/GenBank/DDBJ whole genome shotgun (WGS) entry which is preliminary data.</text>
</comment>
<dbReference type="InterPro" id="IPR027417">
    <property type="entry name" value="P-loop_NTPase"/>
</dbReference>
<dbReference type="Gene3D" id="3.40.50.300">
    <property type="entry name" value="P-loop containing nucleotide triphosphate hydrolases"/>
    <property type="match status" value="2"/>
</dbReference>
<evidence type="ECO:0000313" key="5">
    <source>
        <dbReference type="EMBL" id="MEX3748196.1"/>
    </source>
</evidence>
<evidence type="ECO:0000313" key="6">
    <source>
        <dbReference type="Proteomes" id="UP001558534"/>
    </source>
</evidence>
<gene>
    <name evidence="5" type="ORF">AB1300_24265</name>
</gene>
<dbReference type="InterPro" id="IPR003395">
    <property type="entry name" value="RecF/RecN/SMC_N"/>
</dbReference>
<dbReference type="Proteomes" id="UP001558534">
    <property type="component" value="Unassembled WGS sequence"/>
</dbReference>
<feature type="domain" description="RecF/RecN/SMC N-terminal" evidence="4">
    <location>
        <begin position="6"/>
        <end position="812"/>
    </location>
</feature>